<sequence length="242" mass="25890">MLRIEHVGKQFGPQVVALHDVSLQVAPGEIVALVGASGCGKSTLLRIAAGLETPGTGRVLIDGAPVAGPHPAVGFIFQEPRLLPWLTVCQNVEFGIAGLPAAERTERSAAALARVGLSDFAGTWPRQLSGGMAQRAAIARALVARPGLLLLDEPFSALDPFTKMDLQDHLLDIWADDRPTLVLVTHDLEEALVLADRVVVLRSRPGRVHQTFAVDLPRPRRRTAPDFQAQKQLLLEALGVAA</sequence>
<feature type="domain" description="ABC transporter" evidence="4">
    <location>
        <begin position="2"/>
        <end position="228"/>
    </location>
</feature>
<evidence type="ECO:0000256" key="2">
    <source>
        <dbReference type="ARBA" id="ARBA00022741"/>
    </source>
</evidence>
<dbReference type="EC" id="3.6.3.-" evidence="5"/>
<dbReference type="PROSITE" id="PS00211">
    <property type="entry name" value="ABC_TRANSPORTER_1"/>
    <property type="match status" value="1"/>
</dbReference>
<keyword evidence="3 5" id="KW-0067">ATP-binding</keyword>
<keyword evidence="1" id="KW-0813">Transport</keyword>
<dbReference type="GO" id="GO:0005524">
    <property type="term" value="F:ATP binding"/>
    <property type="evidence" value="ECO:0007669"/>
    <property type="project" value="UniProtKB-KW"/>
</dbReference>
<reference evidence="5 6" key="1">
    <citation type="submission" date="2020-05" db="EMBL/GenBank/DDBJ databases">
        <title>Genomic Encyclopedia of Type Strains, Phase IV (KMG-V): Genome sequencing to study the core and pangenomes of soil and plant-associated prokaryotes.</title>
        <authorList>
            <person name="Whitman W."/>
        </authorList>
    </citation>
    <scope>NUCLEOTIDE SEQUENCE [LARGE SCALE GENOMIC DNA]</scope>
    <source>
        <strain evidence="5 6">9A</strain>
    </source>
</reference>
<dbReference type="GO" id="GO:0016787">
    <property type="term" value="F:hydrolase activity"/>
    <property type="evidence" value="ECO:0007669"/>
    <property type="project" value="UniProtKB-KW"/>
</dbReference>
<proteinExistence type="predicted"/>
<protein>
    <submittedName>
        <fullName evidence="5">Sulfonate transport system ATP-binding protein</fullName>
        <ecNumber evidence="5">3.6.3.-</ecNumber>
    </submittedName>
</protein>
<evidence type="ECO:0000313" key="5">
    <source>
        <dbReference type="EMBL" id="NRT18006.1"/>
    </source>
</evidence>
<keyword evidence="6" id="KW-1185">Reference proteome</keyword>
<dbReference type="PROSITE" id="PS50893">
    <property type="entry name" value="ABC_TRANSPORTER_2"/>
    <property type="match status" value="1"/>
</dbReference>
<dbReference type="EMBL" id="JABSNP010000003">
    <property type="protein sequence ID" value="NRT18006.1"/>
    <property type="molecule type" value="Genomic_DNA"/>
</dbReference>
<dbReference type="SMART" id="SM00382">
    <property type="entry name" value="AAA"/>
    <property type="match status" value="1"/>
</dbReference>
<dbReference type="RefSeq" id="WP_173808775.1">
    <property type="nucleotide sequence ID" value="NZ_JABSNP010000003.1"/>
</dbReference>
<evidence type="ECO:0000259" key="4">
    <source>
        <dbReference type="PROSITE" id="PS50893"/>
    </source>
</evidence>
<dbReference type="SUPFAM" id="SSF52540">
    <property type="entry name" value="P-loop containing nucleoside triphosphate hydrolases"/>
    <property type="match status" value="1"/>
</dbReference>
<dbReference type="InterPro" id="IPR027417">
    <property type="entry name" value="P-loop_NTPase"/>
</dbReference>
<dbReference type="InterPro" id="IPR050166">
    <property type="entry name" value="ABC_transporter_ATP-bind"/>
</dbReference>
<name>A0ABX2FN92_9BACT</name>
<dbReference type="PANTHER" id="PTHR42788">
    <property type="entry name" value="TAURINE IMPORT ATP-BINDING PROTEIN-RELATED"/>
    <property type="match status" value="1"/>
</dbReference>
<evidence type="ECO:0000256" key="3">
    <source>
        <dbReference type="ARBA" id="ARBA00022840"/>
    </source>
</evidence>
<dbReference type="InterPro" id="IPR003439">
    <property type="entry name" value="ABC_transporter-like_ATP-bd"/>
</dbReference>
<accession>A0ABX2FN92</accession>
<dbReference type="Proteomes" id="UP000779507">
    <property type="component" value="Unassembled WGS sequence"/>
</dbReference>
<dbReference type="Gene3D" id="3.40.50.300">
    <property type="entry name" value="P-loop containing nucleotide triphosphate hydrolases"/>
    <property type="match status" value="1"/>
</dbReference>
<keyword evidence="5" id="KW-0378">Hydrolase</keyword>
<dbReference type="InterPro" id="IPR017871">
    <property type="entry name" value="ABC_transporter-like_CS"/>
</dbReference>
<keyword evidence="2" id="KW-0547">Nucleotide-binding</keyword>
<comment type="caution">
    <text evidence="5">The sequence shown here is derived from an EMBL/GenBank/DDBJ whole genome shotgun (WGS) entry which is preliminary data.</text>
</comment>
<dbReference type="Pfam" id="PF00005">
    <property type="entry name" value="ABC_tran"/>
    <property type="match status" value="1"/>
</dbReference>
<gene>
    <name evidence="5" type="ORF">HNP98_000817</name>
</gene>
<organism evidence="5 6">
    <name type="scientific">Hymenobacter caeli</name>
    <dbReference type="NCBI Taxonomy" id="2735894"/>
    <lineage>
        <taxon>Bacteria</taxon>
        <taxon>Pseudomonadati</taxon>
        <taxon>Bacteroidota</taxon>
        <taxon>Cytophagia</taxon>
        <taxon>Cytophagales</taxon>
        <taxon>Hymenobacteraceae</taxon>
        <taxon>Hymenobacter</taxon>
    </lineage>
</organism>
<evidence type="ECO:0000313" key="6">
    <source>
        <dbReference type="Proteomes" id="UP000779507"/>
    </source>
</evidence>
<evidence type="ECO:0000256" key="1">
    <source>
        <dbReference type="ARBA" id="ARBA00022448"/>
    </source>
</evidence>
<dbReference type="PANTHER" id="PTHR42788:SF19">
    <property type="entry name" value="ALIPHATIC SULFONATES IMPORT ATP-BINDING PROTEIN SSUB 2"/>
    <property type="match status" value="1"/>
</dbReference>
<dbReference type="CDD" id="cd03293">
    <property type="entry name" value="ABC_NrtD_SsuB_transporters"/>
    <property type="match status" value="1"/>
</dbReference>
<dbReference type="InterPro" id="IPR003593">
    <property type="entry name" value="AAA+_ATPase"/>
</dbReference>